<feature type="signal peptide" evidence="1">
    <location>
        <begin position="1"/>
        <end position="18"/>
    </location>
</feature>
<protein>
    <recommendedName>
        <fullName evidence="4">Ricin B lectin domain-containing protein</fullName>
    </recommendedName>
</protein>
<proteinExistence type="predicted"/>
<sequence>MRSILSLLFIFSFLSLQAQTFQSHFKEASSAYKAEDYPQMLVEIKKAHALRPQHQTLIYYLAIAHSLNNHVDSANYWLRKVVSIDSKNYDIDKPDFENLLASEDFKRIKDYQIFMTEAKVRSDTALVIPDTELHIEGVAFDPFKRRILFSSINQKNIFSVEEGMLKPLFKKKFPLGITGMAVQDSILWFTGAGFAEAGLAEDDPEYESSKLYKADLKNAILLDSFTVADQQAHIFGDVILSPENKLLISDSKTNTVYRLENKKLIAWITTESILSLQGIAQMGQKVFLADYAGGLFSYDLSNQTTQEIIAPADLSLKGIDGLYTYKNGLVTIQNGVTPHRITYLQFNPQYDQVERFQYLEKNHPAMGEPTLGFIANQHLYYVANSFWGLNDKGQINNPEKIKPLILRLPLPEPIPATTQMAVLDYVKILDGREKEALYFYENNWASFRKYAMQHGDIENYKIMRLTAHPEYDLILETVYKDSLQYSQIEEVFQKWRKQSGGDFLNELKPNDFRKNVKMEIVKTYISSEELVSVEGRCSGSSYRAFDFWLGEWEVYSRDGRYLGHNRVGLIQNGCGLQENWQSANGAYKGTSYNFYNATAGQWHQSWVDNQGGSLQLNGSYENGQMQMQSDPEKQDQSRISWKLLEDGSVTQLWEQSRDKGKSWQEVFFGVYKKQ</sequence>
<evidence type="ECO:0000256" key="1">
    <source>
        <dbReference type="SAM" id="SignalP"/>
    </source>
</evidence>
<evidence type="ECO:0000313" key="2">
    <source>
        <dbReference type="EMBL" id="MBK6265238.1"/>
    </source>
</evidence>
<keyword evidence="1" id="KW-0732">Signal</keyword>
<name>A0A934WY02_9BACT</name>
<dbReference type="Gene3D" id="1.25.40.10">
    <property type="entry name" value="Tetratricopeptide repeat domain"/>
    <property type="match status" value="1"/>
</dbReference>
<organism evidence="2 3">
    <name type="scientific">Marivirga aurantiaca</name>
    <dbReference type="NCBI Taxonomy" id="2802615"/>
    <lineage>
        <taxon>Bacteria</taxon>
        <taxon>Pseudomonadati</taxon>
        <taxon>Bacteroidota</taxon>
        <taxon>Cytophagia</taxon>
        <taxon>Cytophagales</taxon>
        <taxon>Marivirgaceae</taxon>
        <taxon>Marivirga</taxon>
    </lineage>
</organism>
<comment type="caution">
    <text evidence="2">The sequence shown here is derived from an EMBL/GenBank/DDBJ whole genome shotgun (WGS) entry which is preliminary data.</text>
</comment>
<dbReference type="InterPro" id="IPR011990">
    <property type="entry name" value="TPR-like_helical_dom_sf"/>
</dbReference>
<accession>A0A934WY02</accession>
<dbReference type="AlphaFoldDB" id="A0A934WY02"/>
<dbReference type="RefSeq" id="WP_201430910.1">
    <property type="nucleotide sequence ID" value="NZ_JAEQBW010000003.1"/>
</dbReference>
<dbReference type="SUPFAM" id="SSF63825">
    <property type="entry name" value="YWTD domain"/>
    <property type="match status" value="1"/>
</dbReference>
<reference evidence="2" key="1">
    <citation type="submission" date="2021-01" db="EMBL/GenBank/DDBJ databases">
        <title>Marivirga aurantiaca sp. nov., isolated from intertidal surface sediments.</title>
        <authorList>
            <person name="Zhang M."/>
        </authorList>
    </citation>
    <scope>NUCLEOTIDE SEQUENCE</scope>
    <source>
        <strain evidence="2">S37H4</strain>
    </source>
</reference>
<gene>
    <name evidence="2" type="ORF">JKA74_09320</name>
</gene>
<keyword evidence="3" id="KW-1185">Reference proteome</keyword>
<evidence type="ECO:0008006" key="4">
    <source>
        <dbReference type="Google" id="ProtNLM"/>
    </source>
</evidence>
<dbReference type="Proteomes" id="UP000611723">
    <property type="component" value="Unassembled WGS sequence"/>
</dbReference>
<dbReference type="SUPFAM" id="SSF48452">
    <property type="entry name" value="TPR-like"/>
    <property type="match status" value="1"/>
</dbReference>
<dbReference type="EMBL" id="JAEQBW010000003">
    <property type="protein sequence ID" value="MBK6265238.1"/>
    <property type="molecule type" value="Genomic_DNA"/>
</dbReference>
<evidence type="ECO:0000313" key="3">
    <source>
        <dbReference type="Proteomes" id="UP000611723"/>
    </source>
</evidence>
<feature type="chain" id="PRO_5037504378" description="Ricin B lectin domain-containing protein" evidence="1">
    <location>
        <begin position="19"/>
        <end position="674"/>
    </location>
</feature>